<evidence type="ECO:0000256" key="7">
    <source>
        <dbReference type="ARBA" id="ARBA00023136"/>
    </source>
</evidence>
<name>A0A8H7QKD0_9FUNG</name>
<keyword evidence="4" id="KW-0813">Transport</keyword>
<dbReference type="PANTHER" id="PTHR24016:SF0">
    <property type="entry name" value="CONSERVED OLIGOMERIC GOLGI COMPLEX SUBUNIT 4"/>
    <property type="match status" value="1"/>
</dbReference>
<feature type="domain" description="COG4 transport protein middle alpha-helical bundle" evidence="10">
    <location>
        <begin position="177"/>
        <end position="512"/>
    </location>
</feature>
<comment type="subcellular location">
    <subcellularLocation>
        <location evidence="1">Golgi apparatus membrane</location>
        <topology evidence="1">Peripheral membrane protein</topology>
    </subcellularLocation>
</comment>
<evidence type="ECO:0000313" key="11">
    <source>
        <dbReference type="EMBL" id="KAG2193183.1"/>
    </source>
</evidence>
<proteinExistence type="inferred from homology"/>
<dbReference type="Pfam" id="PF20662">
    <property type="entry name" value="COG4_C"/>
    <property type="match status" value="1"/>
</dbReference>
<dbReference type="InterPro" id="IPR048680">
    <property type="entry name" value="COG4_N"/>
</dbReference>
<dbReference type="InterPro" id="IPR048682">
    <property type="entry name" value="COG4"/>
</dbReference>
<dbReference type="Pfam" id="PF08318">
    <property type="entry name" value="COG4_m"/>
    <property type="match status" value="1"/>
</dbReference>
<feature type="region of interest" description="Disordered" evidence="9">
    <location>
        <begin position="331"/>
        <end position="351"/>
    </location>
</feature>
<keyword evidence="7" id="KW-0472">Membrane</keyword>
<dbReference type="SMART" id="SM00762">
    <property type="entry name" value="Cog4"/>
    <property type="match status" value="1"/>
</dbReference>
<dbReference type="AlphaFoldDB" id="A0A8H7QKD0"/>
<evidence type="ECO:0000256" key="1">
    <source>
        <dbReference type="ARBA" id="ARBA00004395"/>
    </source>
</evidence>
<dbReference type="InterPro" id="IPR048684">
    <property type="entry name" value="COG4_C"/>
</dbReference>
<evidence type="ECO:0000256" key="9">
    <source>
        <dbReference type="SAM" id="MobiDB-lite"/>
    </source>
</evidence>
<comment type="caution">
    <text evidence="11">The sequence shown here is derived from an EMBL/GenBank/DDBJ whole genome shotgun (WGS) entry which is preliminary data.</text>
</comment>
<keyword evidence="12" id="KW-1185">Reference proteome</keyword>
<comment type="similarity">
    <text evidence="2">Belongs to the COG4 family.</text>
</comment>
<evidence type="ECO:0000256" key="4">
    <source>
        <dbReference type="ARBA" id="ARBA00022448"/>
    </source>
</evidence>
<dbReference type="Pfam" id="PF20663">
    <property type="entry name" value="COG4_N"/>
    <property type="match status" value="1"/>
</dbReference>
<protein>
    <recommendedName>
        <fullName evidence="3">Conserved oligomeric Golgi complex subunit 4</fullName>
    </recommendedName>
    <alternativeName>
        <fullName evidence="8">Component of oligomeric Golgi complex 4</fullName>
    </alternativeName>
</protein>
<evidence type="ECO:0000259" key="10">
    <source>
        <dbReference type="SMART" id="SM00762"/>
    </source>
</evidence>
<dbReference type="OrthoDB" id="47059at2759"/>
<sequence length="1225" mass="142254">MPSALNTLVAKEPLLSRDFESLTNIDEIRECLRLLDEEETRIDASLDTMLAQENKLDLSLNTLAVLRPQLGHLKSNSSRVIHTVDKTSRLAEVISDKVRQLDQEQSRAREAIKYVEDVQELKYCVASLQEAMQRKEYDEAAVLLQRASKIDESILNGSLAEFTVSTSENPDHPAKTLVDAKANLFQIFSRKFDDAVAQRNQADITRYFKLFPLINCQTEGLDKYSRFVCNIIKARCADEIQGGLVAAPTYFADALTRLFENIAVIIDQHQPLVETHYGKGKMLRVIQRLQEESDVQSIIILDRFLQIRRLESKLVEIQVLLIAMMRNNSTYTLNRPGTPNGSSPTPSEPTNPLVEHRQLDANLHELSLISQRSVLFNSFINERASDEMDILESADENEREMVMKGKDSKYYGNNGLLLSSGLTKRVRELMNSYLVIDEYLLKKSIDKAMKLDDYDPSTAQTSTCVDDVFFILKTVIKRCISTYEPDVVAATVKTTLKTLEIAYLNQFQQKMSTVFTSYDTTGRNAERAIEQAKISYMVILNNLDVSADYTHRLAKEVQPNITNGIWLDEENDVKKTRGSIQDFESFADKFKQLLQNGLEQLLNQILKPRIRPLFQDAYREVKYVLEEEEYNEADIEERFVKRFRRGFEHLIQIYRRTLTDNNFSTLMGLVLEALTAQWERIVFQTRFNQYGALRFDKDLRSVIHYLSTLTEWLSRDRFTRLNQMSTLLNFEEPSEIYDFWGQKAGPVSWRLTVAEVKKILALRLDFDAEEENQVLYTVVEGQGELEIREELTAQQLLATRPVLVELYEYKNDVTIETRIERRAEKLETFPKRMQLMIIDYFEVGHLDVGMQLIENIFGLGKKPPFPLLLMLINSMLQPKDKFSRKEQHKNHWIFCKRAHATLMDVLSLYGPEIYDPIWNQFKYFKYVSATKASLEDDEIYSEFDNKELSNYSDFWDYTDTLLNHGSANLDSKCRRLVLDFLVNVLQIDLKSRLDREEDVKNSIIYKTVKLVNIKQYLKILFRKFPSPDENLYHLTGDLLNMFITLSCFESTDIVNQVYSKFSQMDADRCQQLMQVIRYPTFLIEVCDKALSDTNISKVDDAYKHFRNSNHIPLHLEKLLFYVFKTLPLSDSLLDIYRHVSIVSKYCMCVLSTASISHKRASPETNSALSEEQLFLLITNQNEILDDWEIMIEQEMHKNGKTPDLDVMEKIRWTVKLTKLTILEYL</sequence>
<organism evidence="11 12">
    <name type="scientific">Mucor saturninus</name>
    <dbReference type="NCBI Taxonomy" id="64648"/>
    <lineage>
        <taxon>Eukaryota</taxon>
        <taxon>Fungi</taxon>
        <taxon>Fungi incertae sedis</taxon>
        <taxon>Mucoromycota</taxon>
        <taxon>Mucoromycotina</taxon>
        <taxon>Mucoromycetes</taxon>
        <taxon>Mucorales</taxon>
        <taxon>Mucorineae</taxon>
        <taxon>Mucoraceae</taxon>
        <taxon>Mucor</taxon>
    </lineage>
</organism>
<dbReference type="EMBL" id="JAEPRD010000244">
    <property type="protein sequence ID" value="KAG2193183.1"/>
    <property type="molecule type" value="Genomic_DNA"/>
</dbReference>
<accession>A0A8H7QKD0</accession>
<dbReference type="Gene3D" id="1.10.287.1060">
    <property type="entry name" value="ESAT-6-like"/>
    <property type="match status" value="1"/>
</dbReference>
<dbReference type="InterPro" id="IPR013167">
    <property type="entry name" value="COG4_M"/>
</dbReference>
<gene>
    <name evidence="11" type="ORF">INT47_002875</name>
</gene>
<reference evidence="11" key="1">
    <citation type="submission" date="2020-12" db="EMBL/GenBank/DDBJ databases">
        <title>Metabolic potential, ecology and presence of endohyphal bacteria is reflected in genomic diversity of Mucoromycotina.</title>
        <authorList>
            <person name="Muszewska A."/>
            <person name="Okrasinska A."/>
            <person name="Steczkiewicz K."/>
            <person name="Drgas O."/>
            <person name="Orlowska M."/>
            <person name="Perlinska-Lenart U."/>
            <person name="Aleksandrzak-Piekarczyk T."/>
            <person name="Szatraj K."/>
            <person name="Zielenkiewicz U."/>
            <person name="Pilsyk S."/>
            <person name="Malc E."/>
            <person name="Mieczkowski P."/>
            <person name="Kruszewska J.S."/>
            <person name="Biernat P."/>
            <person name="Pawlowska J."/>
        </authorList>
    </citation>
    <scope>NUCLEOTIDE SEQUENCE</scope>
    <source>
        <strain evidence="11">WA0000017839</strain>
    </source>
</reference>
<keyword evidence="5" id="KW-0653">Protein transport</keyword>
<evidence type="ECO:0000313" key="12">
    <source>
        <dbReference type="Proteomes" id="UP000603453"/>
    </source>
</evidence>
<feature type="compositionally biased region" description="Low complexity" evidence="9">
    <location>
        <begin position="336"/>
        <end position="351"/>
    </location>
</feature>
<evidence type="ECO:0000256" key="8">
    <source>
        <dbReference type="ARBA" id="ARBA00031340"/>
    </source>
</evidence>
<dbReference type="Proteomes" id="UP000603453">
    <property type="component" value="Unassembled WGS sequence"/>
</dbReference>
<dbReference type="PANTHER" id="PTHR24016">
    <property type="entry name" value="CONSERVED OLIGOMERIC GOLGI COMPLEX SUBUNIT 4"/>
    <property type="match status" value="1"/>
</dbReference>
<evidence type="ECO:0000256" key="2">
    <source>
        <dbReference type="ARBA" id="ARBA00009215"/>
    </source>
</evidence>
<dbReference type="GO" id="GO:0015031">
    <property type="term" value="P:protein transport"/>
    <property type="evidence" value="ECO:0007669"/>
    <property type="project" value="UniProtKB-KW"/>
</dbReference>
<evidence type="ECO:0000256" key="5">
    <source>
        <dbReference type="ARBA" id="ARBA00022927"/>
    </source>
</evidence>
<evidence type="ECO:0000256" key="3">
    <source>
        <dbReference type="ARBA" id="ARBA00020975"/>
    </source>
</evidence>
<dbReference type="Gene3D" id="1.20.58.1970">
    <property type="match status" value="1"/>
</dbReference>
<keyword evidence="6" id="KW-0333">Golgi apparatus</keyword>
<evidence type="ECO:0000256" key="6">
    <source>
        <dbReference type="ARBA" id="ARBA00023034"/>
    </source>
</evidence>
<dbReference type="GO" id="GO:0000139">
    <property type="term" value="C:Golgi membrane"/>
    <property type="evidence" value="ECO:0007669"/>
    <property type="project" value="UniProtKB-SubCell"/>
</dbReference>